<organism evidence="1 2">
    <name type="scientific">Candidatus Accumulibacter contiguus</name>
    <dbReference type="NCBI Taxonomy" id="2954381"/>
    <lineage>
        <taxon>Bacteria</taxon>
        <taxon>Pseudomonadati</taxon>
        <taxon>Pseudomonadota</taxon>
        <taxon>Betaproteobacteria</taxon>
        <taxon>Candidatus Accumulibacter</taxon>
    </lineage>
</organism>
<proteinExistence type="predicted"/>
<evidence type="ECO:0000313" key="1">
    <source>
        <dbReference type="EMBL" id="NMQ06302.1"/>
    </source>
</evidence>
<name>A0ABX1TBV3_9PROT</name>
<dbReference type="SUPFAM" id="SSF55874">
    <property type="entry name" value="ATPase domain of HSP90 chaperone/DNA topoisomerase II/histidine kinase"/>
    <property type="match status" value="1"/>
</dbReference>
<reference evidence="1" key="1">
    <citation type="submission" date="2019-03" db="EMBL/GenBank/DDBJ databases">
        <title>Metabolic reconstructions from genomes of highly enriched 'Candidatus Accumulibacter' and 'Candidatus Competibacter' bioreactor populations.</title>
        <authorList>
            <person name="Annavajhala M.K."/>
            <person name="Welles L."/>
            <person name="Abbas B."/>
            <person name="Sorokin D."/>
            <person name="Park H."/>
            <person name="Van Loosdrecht M."/>
            <person name="Chandran K."/>
        </authorList>
    </citation>
    <scope>NUCLEOTIDE SEQUENCE</scope>
    <source>
        <strain evidence="1">SBR_L</strain>
    </source>
</reference>
<comment type="caution">
    <text evidence="1">The sequence shown here is derived from an EMBL/GenBank/DDBJ whole genome shotgun (WGS) entry which is preliminary data.</text>
</comment>
<evidence type="ECO:0000313" key="2">
    <source>
        <dbReference type="Proteomes" id="UP000886469"/>
    </source>
</evidence>
<keyword evidence="1" id="KW-0067">ATP-binding</keyword>
<keyword evidence="2" id="KW-1185">Reference proteome</keyword>
<accession>A0ABX1TBV3</accession>
<protein>
    <submittedName>
        <fullName evidence="1">ATP-binding protein</fullName>
    </submittedName>
</protein>
<dbReference type="Gene3D" id="3.30.565.10">
    <property type="entry name" value="Histidine kinase-like ATPase, C-terminal domain"/>
    <property type="match status" value="1"/>
</dbReference>
<gene>
    <name evidence="1" type="ORF">E4Q08_14100</name>
</gene>
<dbReference type="EMBL" id="SPMX01000039">
    <property type="protein sequence ID" value="NMQ06302.1"/>
    <property type="molecule type" value="Genomic_DNA"/>
</dbReference>
<dbReference type="RefSeq" id="WP_169070800.1">
    <property type="nucleotide sequence ID" value="NZ_SPMX01000039.1"/>
</dbReference>
<sequence length="82" mass="8723">MNDEEGSCVFHGKLNTDSTANQTATAISCSIAERTPQGNRGQGLFVARTYMAKMGGTISARNVEGGVSFLLTLQQVRSGQVR</sequence>
<dbReference type="InterPro" id="IPR036890">
    <property type="entry name" value="HATPase_C_sf"/>
</dbReference>
<keyword evidence="1" id="KW-0547">Nucleotide-binding</keyword>
<dbReference type="Proteomes" id="UP000886469">
    <property type="component" value="Unassembled WGS sequence"/>
</dbReference>
<dbReference type="GO" id="GO:0005524">
    <property type="term" value="F:ATP binding"/>
    <property type="evidence" value="ECO:0007669"/>
    <property type="project" value="UniProtKB-KW"/>
</dbReference>